<gene>
    <name evidence="1" type="ORF">UU83_C0019G0012</name>
</gene>
<organism evidence="1 2">
    <name type="scientific">Candidatus Jorgensenbacteria bacterium GW2011_GWF2_41_8</name>
    <dbReference type="NCBI Taxonomy" id="1618667"/>
    <lineage>
        <taxon>Bacteria</taxon>
        <taxon>Candidatus Joergenseniibacteriota</taxon>
    </lineage>
</organism>
<evidence type="ECO:0000313" key="1">
    <source>
        <dbReference type="EMBL" id="KKS24835.1"/>
    </source>
</evidence>
<evidence type="ECO:0000313" key="2">
    <source>
        <dbReference type="Proteomes" id="UP000033856"/>
    </source>
</evidence>
<reference evidence="1 2" key="1">
    <citation type="journal article" date="2015" name="Nature">
        <title>rRNA introns, odd ribosomes, and small enigmatic genomes across a large radiation of phyla.</title>
        <authorList>
            <person name="Brown C.T."/>
            <person name="Hug L.A."/>
            <person name="Thomas B.C."/>
            <person name="Sharon I."/>
            <person name="Castelle C.J."/>
            <person name="Singh A."/>
            <person name="Wilkins M.J."/>
            <person name="Williams K.H."/>
            <person name="Banfield J.F."/>
        </authorList>
    </citation>
    <scope>NUCLEOTIDE SEQUENCE [LARGE SCALE GENOMIC DNA]</scope>
</reference>
<protein>
    <submittedName>
        <fullName evidence="1">Uncharacterized protein</fullName>
    </submittedName>
</protein>
<accession>A0A0G0XIV0</accession>
<dbReference type="EMBL" id="LCCD01000019">
    <property type="protein sequence ID" value="KKS24835.1"/>
    <property type="molecule type" value="Genomic_DNA"/>
</dbReference>
<proteinExistence type="predicted"/>
<dbReference type="AlphaFoldDB" id="A0A0G0XIV0"/>
<name>A0A0G0XIV0_9BACT</name>
<comment type="caution">
    <text evidence="1">The sequence shown here is derived from an EMBL/GenBank/DDBJ whole genome shotgun (WGS) entry which is preliminary data.</text>
</comment>
<dbReference type="Proteomes" id="UP000033856">
    <property type="component" value="Unassembled WGS sequence"/>
</dbReference>
<sequence>MDKETAKEEAKEIAIAQLNKRNTETVEVVLRVMQKEITDLKIVVASLNNTIGGLIERQNQLEQKINIQKVQVMGLGPSVKEDKA</sequence>